<dbReference type="SUPFAM" id="SSF53474">
    <property type="entry name" value="alpha/beta-Hydrolases"/>
    <property type="match status" value="1"/>
</dbReference>
<feature type="transmembrane region" description="Helical" evidence="1">
    <location>
        <begin position="79"/>
        <end position="98"/>
    </location>
</feature>
<keyword evidence="3" id="KW-1185">Reference proteome</keyword>
<name>A0A3A9AWL2_9FIRM</name>
<evidence type="ECO:0000256" key="1">
    <source>
        <dbReference type="SAM" id="Phobius"/>
    </source>
</evidence>
<dbReference type="OrthoDB" id="9765872at2"/>
<dbReference type="InterPro" id="IPR029058">
    <property type="entry name" value="AB_hydrolase_fold"/>
</dbReference>
<keyword evidence="1" id="KW-0812">Transmembrane</keyword>
<organism evidence="2 3">
    <name type="scientific">Parablautia intestinalis</name>
    <dbReference type="NCBI Taxonomy" id="2320100"/>
    <lineage>
        <taxon>Bacteria</taxon>
        <taxon>Bacillati</taxon>
        <taxon>Bacillota</taxon>
        <taxon>Clostridia</taxon>
        <taxon>Lachnospirales</taxon>
        <taxon>Lachnospiraceae</taxon>
        <taxon>Parablautia</taxon>
    </lineage>
</organism>
<dbReference type="AlphaFoldDB" id="A0A3A9AWL2"/>
<keyword evidence="1" id="KW-1133">Transmembrane helix</keyword>
<evidence type="ECO:0000313" key="3">
    <source>
        <dbReference type="Proteomes" id="UP000280696"/>
    </source>
</evidence>
<protein>
    <submittedName>
        <fullName evidence="2">Triacylglycerol lipase</fullName>
    </submittedName>
</protein>
<sequence>MNGGRRILRLCFWGILAQPVLYFTGLWRYPLYAVNDTKFQFLLMIVDGIITFLFFYLLIINGSVRILCTCRSLGVWKRILIFCFLWIPVVHLFPLKYLSKRAKIELDAEMCRFENHKRRDGAMICATRYPILLLHGIGFRDLQYFNYWGRIPKELVRNGATVYYGHQEAWGTIENNGQVIREKIKEVLAENHCDKVNIIAHSKGGLDARYLISGLHMDGQVASLTTISTPHRGSELLDILNRLPDGIYRFISSLFDKSYARFGDLNPDCYHASKQLSRAYCREFNEKYPDSPQVYYQSYASFVKHPLGDPMLGIPSLMMSLSGALQNDGLVNVSSAMWGHFKKTFVSSSARGISHGDMIDLKREDYKGFDVVEAYVKIVAELKEMGF</sequence>
<feature type="transmembrane region" description="Helical" evidence="1">
    <location>
        <begin position="39"/>
        <end position="59"/>
    </location>
</feature>
<reference evidence="2 3" key="1">
    <citation type="submission" date="2018-09" db="EMBL/GenBank/DDBJ databases">
        <title>Murine metabolic-syndrome-specific gut microbial biobank.</title>
        <authorList>
            <person name="Liu C."/>
        </authorList>
    </citation>
    <scope>NUCLEOTIDE SEQUENCE [LARGE SCALE GENOMIC DNA]</scope>
    <source>
        <strain evidence="2 3">0.1xD8-82</strain>
    </source>
</reference>
<gene>
    <name evidence="2" type="ORF">D7V94_09635</name>
</gene>
<comment type="caution">
    <text evidence="2">The sequence shown here is derived from an EMBL/GenBank/DDBJ whole genome shotgun (WGS) entry which is preliminary data.</text>
</comment>
<accession>A0A3A9AWL2</accession>
<proteinExistence type="predicted"/>
<dbReference type="EMBL" id="RAYQ01000009">
    <property type="protein sequence ID" value="RKI91606.1"/>
    <property type="molecule type" value="Genomic_DNA"/>
</dbReference>
<evidence type="ECO:0000313" key="2">
    <source>
        <dbReference type="EMBL" id="RKI91606.1"/>
    </source>
</evidence>
<dbReference type="Gene3D" id="3.40.50.1820">
    <property type="entry name" value="alpha/beta hydrolase"/>
    <property type="match status" value="1"/>
</dbReference>
<keyword evidence="1" id="KW-0472">Membrane</keyword>
<dbReference type="PANTHER" id="PTHR11440">
    <property type="entry name" value="LECITHIN-CHOLESTEROL ACYLTRANSFERASE-RELATED"/>
    <property type="match status" value="1"/>
</dbReference>
<feature type="transmembrane region" description="Helical" evidence="1">
    <location>
        <begin position="7"/>
        <end position="27"/>
    </location>
</feature>
<dbReference type="Proteomes" id="UP000280696">
    <property type="component" value="Unassembled WGS sequence"/>
</dbReference>